<dbReference type="InterPro" id="IPR036286">
    <property type="entry name" value="LexA/Signal_pep-like_sf"/>
</dbReference>
<dbReference type="GO" id="GO:0005886">
    <property type="term" value="C:plasma membrane"/>
    <property type="evidence" value="ECO:0007669"/>
    <property type="project" value="UniProtKB-SubCell"/>
</dbReference>
<dbReference type="PANTHER" id="PTHR43390">
    <property type="entry name" value="SIGNAL PEPTIDASE I"/>
    <property type="match status" value="1"/>
</dbReference>
<evidence type="ECO:0000256" key="11">
    <source>
        <dbReference type="PIRSR" id="PIRSR600223-1"/>
    </source>
</evidence>
<dbReference type="InterPro" id="IPR019533">
    <property type="entry name" value="Peptidase_S26"/>
</dbReference>
<dbReference type="CDD" id="cd06530">
    <property type="entry name" value="S26_SPase_I"/>
    <property type="match status" value="1"/>
</dbReference>
<dbReference type="AlphaFoldDB" id="A0A366Y1Q8"/>
<dbReference type="PANTHER" id="PTHR43390:SF1">
    <property type="entry name" value="CHLOROPLAST PROCESSING PEPTIDASE"/>
    <property type="match status" value="1"/>
</dbReference>
<keyword evidence="5" id="KW-1003">Cell membrane</keyword>
<feature type="domain" description="Peptidase S26" evidence="13">
    <location>
        <begin position="9"/>
        <end position="174"/>
    </location>
</feature>
<comment type="similarity">
    <text evidence="3 12">Belongs to the peptidase S26 family.</text>
</comment>
<dbReference type="GO" id="GO:0006465">
    <property type="term" value="P:signal peptide processing"/>
    <property type="evidence" value="ECO:0007669"/>
    <property type="project" value="InterPro"/>
</dbReference>
<dbReference type="FunFam" id="2.10.109.10:FF:000008">
    <property type="entry name" value="Signal peptidase I"/>
    <property type="match status" value="1"/>
</dbReference>
<keyword evidence="6 12" id="KW-0645">Protease</keyword>
<feature type="active site" evidence="11">
    <location>
        <position position="39"/>
    </location>
</feature>
<keyword evidence="7 12" id="KW-0812">Transmembrane</keyword>
<evidence type="ECO:0000256" key="7">
    <source>
        <dbReference type="ARBA" id="ARBA00022692"/>
    </source>
</evidence>
<organism evidence="14 15">
    <name type="scientific">Bacillus taeanensis</name>
    <dbReference type="NCBI Taxonomy" id="273032"/>
    <lineage>
        <taxon>Bacteria</taxon>
        <taxon>Bacillati</taxon>
        <taxon>Bacillota</taxon>
        <taxon>Bacilli</taxon>
        <taxon>Bacillales</taxon>
        <taxon>Bacillaceae</taxon>
        <taxon>Bacillus</taxon>
    </lineage>
</organism>
<comment type="catalytic activity">
    <reaction evidence="1 12">
        <text>Cleavage of hydrophobic, N-terminal signal or leader sequences from secreted and periplasmic proteins.</text>
        <dbReference type="EC" id="3.4.21.89"/>
    </reaction>
</comment>
<evidence type="ECO:0000259" key="13">
    <source>
        <dbReference type="Pfam" id="PF10502"/>
    </source>
</evidence>
<keyword evidence="8 12" id="KW-0378">Hydrolase</keyword>
<evidence type="ECO:0000256" key="12">
    <source>
        <dbReference type="RuleBase" id="RU362042"/>
    </source>
</evidence>
<comment type="caution">
    <text evidence="14">The sequence shown here is derived from an EMBL/GenBank/DDBJ whole genome shotgun (WGS) entry which is preliminary data.</text>
</comment>
<protein>
    <recommendedName>
        <fullName evidence="4 12">Signal peptidase I</fullName>
        <ecNumber evidence="4 12">3.4.21.89</ecNumber>
    </recommendedName>
</protein>
<dbReference type="PRINTS" id="PR00727">
    <property type="entry name" value="LEADERPTASE"/>
</dbReference>
<accession>A0A366Y1Q8</accession>
<comment type="subcellular location">
    <subcellularLocation>
        <location evidence="2">Cell membrane</location>
        <topology evidence="2">Single-pass type II membrane protein</topology>
    </subcellularLocation>
    <subcellularLocation>
        <location evidence="12">Membrane</location>
        <topology evidence="12">Single-pass type II membrane protein</topology>
    </subcellularLocation>
</comment>
<evidence type="ECO:0000313" key="14">
    <source>
        <dbReference type="EMBL" id="RBW70919.1"/>
    </source>
</evidence>
<evidence type="ECO:0000256" key="8">
    <source>
        <dbReference type="ARBA" id="ARBA00022801"/>
    </source>
</evidence>
<dbReference type="Gene3D" id="2.10.109.10">
    <property type="entry name" value="Umud Fragment, subunit A"/>
    <property type="match status" value="1"/>
</dbReference>
<keyword evidence="10 12" id="KW-0472">Membrane</keyword>
<feature type="active site" evidence="11">
    <location>
        <position position="80"/>
    </location>
</feature>
<dbReference type="EC" id="3.4.21.89" evidence="4 12"/>
<dbReference type="EMBL" id="QOCW01000002">
    <property type="protein sequence ID" value="RBW70919.1"/>
    <property type="molecule type" value="Genomic_DNA"/>
</dbReference>
<dbReference type="Pfam" id="PF10502">
    <property type="entry name" value="Peptidase_S26"/>
    <property type="match status" value="1"/>
</dbReference>
<dbReference type="GO" id="GO:0009003">
    <property type="term" value="F:signal peptidase activity"/>
    <property type="evidence" value="ECO:0007669"/>
    <property type="project" value="UniProtKB-EC"/>
</dbReference>
<dbReference type="SUPFAM" id="SSF51306">
    <property type="entry name" value="LexA/Signal peptidase"/>
    <property type="match status" value="1"/>
</dbReference>
<evidence type="ECO:0000256" key="3">
    <source>
        <dbReference type="ARBA" id="ARBA00009370"/>
    </source>
</evidence>
<reference evidence="14 15" key="1">
    <citation type="submission" date="2018-07" db="EMBL/GenBank/DDBJ databases">
        <title>Lottiidibacillus patelloidae gen. nov., sp. nov., isolated from the intestinal tract of a marine limpet and the reclassification of B. taeanensis BH030017T, B. algicola KMM 3737T and B. hwajinpoensis SW-72T as genus Lottiidibacillus.</title>
        <authorList>
            <person name="Liu R."/>
            <person name="Huang Z."/>
        </authorList>
    </citation>
    <scope>NUCLEOTIDE SEQUENCE [LARGE SCALE GENOMIC DNA]</scope>
    <source>
        <strain evidence="14 15">BH030017</strain>
    </source>
</reference>
<gene>
    <name evidence="14" type="primary">lepB</name>
    <name evidence="14" type="ORF">DS031_02670</name>
</gene>
<evidence type="ECO:0000256" key="6">
    <source>
        <dbReference type="ARBA" id="ARBA00022670"/>
    </source>
</evidence>
<evidence type="ECO:0000256" key="4">
    <source>
        <dbReference type="ARBA" id="ARBA00013208"/>
    </source>
</evidence>
<evidence type="ECO:0000313" key="15">
    <source>
        <dbReference type="Proteomes" id="UP000253314"/>
    </source>
</evidence>
<dbReference type="PROSITE" id="PS00761">
    <property type="entry name" value="SPASE_I_3"/>
    <property type="match status" value="1"/>
</dbReference>
<dbReference type="InterPro" id="IPR019758">
    <property type="entry name" value="Pept_S26A_signal_pept_1_CS"/>
</dbReference>
<dbReference type="PROSITE" id="PS00760">
    <property type="entry name" value="SPASE_I_2"/>
    <property type="match status" value="1"/>
</dbReference>
<sequence>MFYMKSEMLSWTKTILIAIVLAAIIRIFLFANYIVDGQSMLPTMHDGDRLIVNKIVYQLKEPERFDIVVFHADEQRDYIKRIIGLPGDKITYKNDQLYVNGEKLEEQYLEDLKSTVHNQLLTSNFTLEELTGEAIVPENTVFVLGDNRQNSTDSRIIGFISMEDIVGEVNLKYWPLGDLSLYN</sequence>
<evidence type="ECO:0000256" key="5">
    <source>
        <dbReference type="ARBA" id="ARBA00022475"/>
    </source>
</evidence>
<evidence type="ECO:0000256" key="1">
    <source>
        <dbReference type="ARBA" id="ARBA00000677"/>
    </source>
</evidence>
<evidence type="ECO:0000256" key="2">
    <source>
        <dbReference type="ARBA" id="ARBA00004401"/>
    </source>
</evidence>
<dbReference type="GO" id="GO:0004252">
    <property type="term" value="F:serine-type endopeptidase activity"/>
    <property type="evidence" value="ECO:0007669"/>
    <property type="project" value="InterPro"/>
</dbReference>
<evidence type="ECO:0000256" key="10">
    <source>
        <dbReference type="ARBA" id="ARBA00023136"/>
    </source>
</evidence>
<feature type="transmembrane region" description="Helical" evidence="12">
    <location>
        <begin position="15"/>
        <end position="35"/>
    </location>
</feature>
<keyword evidence="9 12" id="KW-1133">Transmembrane helix</keyword>
<dbReference type="InterPro" id="IPR000223">
    <property type="entry name" value="Pept_S26A_signal_pept_1"/>
</dbReference>
<name>A0A366Y1Q8_9BACI</name>
<dbReference type="OrthoDB" id="9802919at2"/>
<evidence type="ECO:0000256" key="9">
    <source>
        <dbReference type="ARBA" id="ARBA00022989"/>
    </source>
</evidence>
<dbReference type="NCBIfam" id="TIGR02227">
    <property type="entry name" value="sigpep_I_bact"/>
    <property type="match status" value="1"/>
</dbReference>
<keyword evidence="15" id="KW-1185">Reference proteome</keyword>
<proteinExistence type="inferred from homology"/>
<dbReference type="Proteomes" id="UP000253314">
    <property type="component" value="Unassembled WGS sequence"/>
</dbReference>
<dbReference type="InterPro" id="IPR019757">
    <property type="entry name" value="Pept_S26A_signal_pept_1_Lys-AS"/>
</dbReference>